<accession>A0ABS3LQ76</accession>
<dbReference type="InterPro" id="IPR025700">
    <property type="entry name" value="Lys/Orn_oxygenase"/>
</dbReference>
<keyword evidence="4" id="KW-0285">Flavoprotein</keyword>
<dbReference type="Gene3D" id="3.50.50.60">
    <property type="entry name" value="FAD/NAD(P)-binding domain"/>
    <property type="match status" value="1"/>
</dbReference>
<keyword evidence="9" id="KW-1185">Reference proteome</keyword>
<organism evidence="8 9">
    <name type="scientific">Acetobacter suratthaniensis</name>
    <dbReference type="NCBI Taxonomy" id="1502841"/>
    <lineage>
        <taxon>Bacteria</taxon>
        <taxon>Pseudomonadati</taxon>
        <taxon>Pseudomonadota</taxon>
        <taxon>Alphaproteobacteria</taxon>
        <taxon>Acetobacterales</taxon>
        <taxon>Acetobacteraceae</taxon>
        <taxon>Acetobacter</taxon>
    </lineage>
</organism>
<keyword evidence="8" id="KW-0503">Monooxygenase</keyword>
<protein>
    <submittedName>
        <fullName evidence="8">SidA/IucD/PvdA family monooxygenase</fullName>
    </submittedName>
</protein>
<dbReference type="SUPFAM" id="SSF51905">
    <property type="entry name" value="FAD/NAD(P)-binding domain"/>
    <property type="match status" value="1"/>
</dbReference>
<evidence type="ECO:0000256" key="5">
    <source>
        <dbReference type="ARBA" id="ARBA00022827"/>
    </source>
</evidence>
<dbReference type="InterPro" id="IPR036188">
    <property type="entry name" value="FAD/NAD-bd_sf"/>
</dbReference>
<dbReference type="Pfam" id="PF13434">
    <property type="entry name" value="Lys_Orn_oxgnase"/>
    <property type="match status" value="1"/>
</dbReference>
<comment type="similarity">
    <text evidence="3">Belongs to the lysine N(6)-hydroxylase/L-ornithine N(5)-oxygenase family.</text>
</comment>
<comment type="caution">
    <text evidence="8">The sequence shown here is derived from an EMBL/GenBank/DDBJ whole genome shotgun (WGS) entry which is preliminary data.</text>
</comment>
<evidence type="ECO:0000256" key="7">
    <source>
        <dbReference type="ARBA" id="ARBA00023002"/>
    </source>
</evidence>
<keyword evidence="7" id="KW-0560">Oxidoreductase</keyword>
<evidence type="ECO:0000256" key="3">
    <source>
        <dbReference type="ARBA" id="ARBA00007588"/>
    </source>
</evidence>
<reference evidence="8 9" key="1">
    <citation type="submission" date="2021-03" db="EMBL/GenBank/DDBJ databases">
        <title>The complete genome sequence of Acetobacter suratthaniensis TBRC 1719.</title>
        <authorList>
            <person name="Charoenyingcharoen P."/>
            <person name="Yukphan P."/>
        </authorList>
    </citation>
    <scope>NUCLEOTIDE SEQUENCE [LARGE SCALE GENOMIC DNA]</scope>
    <source>
        <strain evidence="8 9">TBRC 1719</strain>
    </source>
</reference>
<sequence length="424" mass="45413">MTKKLAIVGGGPKAAALVSRAAVLRDMGVANVPDLLVFEKKAVGSAWSGDGGYSSGHLTLCSPAEKDVGFPYVEFSAENGEQSIASALHARFSWSAYLVATGSFSEWVDRGRDHPTHGIWADYLKWVFVKADQGIVPGEVIKVKSQSGGGWHITYVDDEDEVTTEVDGVVLTGTGEAKVISGLTSNIPTERLLNAETFWRHRNQVRKWNEIAVTGAGGAAGAIVAWLSNALAEESDATIRSISPMGTLFLRGDGYAERRWFTDPDAWTDLSLGDRRRLLERTEAGVISSRNKSIIDSACNVDYVLGKAINASWDDSELTIDITYDGQNQKQVTADCLINAIGFDAWSLLKLVDAVAVRNILDPTNKKIREQLEGEILPDLSFPVSAGLGTGLHVPSLAALAHGPGMATLGSLGLLASAILKSYL</sequence>
<evidence type="ECO:0000256" key="6">
    <source>
        <dbReference type="ARBA" id="ARBA00022857"/>
    </source>
</evidence>
<keyword evidence="6" id="KW-0521">NADP</keyword>
<dbReference type="RefSeq" id="WP_207855357.1">
    <property type="nucleotide sequence ID" value="NZ_JAFVMG010000027.1"/>
</dbReference>
<evidence type="ECO:0000313" key="9">
    <source>
        <dbReference type="Proteomes" id="UP000664399"/>
    </source>
</evidence>
<gene>
    <name evidence="8" type="ORF">J2D75_13705</name>
</gene>
<dbReference type="EMBL" id="JAFVMG010000027">
    <property type="protein sequence ID" value="MBO1329520.1"/>
    <property type="molecule type" value="Genomic_DNA"/>
</dbReference>
<evidence type="ECO:0000256" key="2">
    <source>
        <dbReference type="ARBA" id="ARBA00004924"/>
    </source>
</evidence>
<comment type="cofactor">
    <cofactor evidence="1">
        <name>FAD</name>
        <dbReference type="ChEBI" id="CHEBI:57692"/>
    </cofactor>
</comment>
<dbReference type="GO" id="GO:0004497">
    <property type="term" value="F:monooxygenase activity"/>
    <property type="evidence" value="ECO:0007669"/>
    <property type="project" value="UniProtKB-KW"/>
</dbReference>
<keyword evidence="5" id="KW-0274">FAD</keyword>
<evidence type="ECO:0000256" key="4">
    <source>
        <dbReference type="ARBA" id="ARBA00022630"/>
    </source>
</evidence>
<proteinExistence type="inferred from homology"/>
<dbReference type="Proteomes" id="UP000664399">
    <property type="component" value="Unassembled WGS sequence"/>
</dbReference>
<evidence type="ECO:0000313" key="8">
    <source>
        <dbReference type="EMBL" id="MBO1329520.1"/>
    </source>
</evidence>
<evidence type="ECO:0000256" key="1">
    <source>
        <dbReference type="ARBA" id="ARBA00001974"/>
    </source>
</evidence>
<comment type="pathway">
    <text evidence="2">Siderophore biosynthesis.</text>
</comment>
<name>A0ABS3LQ76_9PROT</name>